<reference evidence="5" key="1">
    <citation type="submission" date="2016-10" db="EMBL/GenBank/DDBJ databases">
        <authorList>
            <person name="Varghese N."/>
            <person name="Submissions S."/>
        </authorList>
    </citation>
    <scope>NUCLEOTIDE SEQUENCE [LARGE SCALE GENOMIC DNA]</scope>
    <source>
        <strain evidence="5">DSM 25329</strain>
    </source>
</reference>
<evidence type="ECO:0000256" key="2">
    <source>
        <dbReference type="SAM" id="Phobius"/>
    </source>
</evidence>
<sequence>MHFHRQKDCTLPRIAKLNAQFPLGEHFKKGVAAPGEKSQKISENKIKILINKYLTKNTFLTQRNNMNMRPANLKRINGLLFFICVVIIAGMSSCASTKSIVYFQGDSARYSSQEISQKYVPTIQSNDLLSIVVGSLNTEANEVFNTPNTFTTASTNYSTTGGGARLQPLGYLVDSDGTIEIPLVGKLKVAGMRTTVAADTIRIRLQNYLKEPTVIVRNLNFKVSVLGEVVRPAVYVIPDEKISLPEVLSLAGDLTIYGKRTNVMVIREENGKREYARIDLTSRNIFESPYYYMHKNDVVYVEPIKTRINATDRNVQLVPIVTSIVAAVGTLGILILNFTK</sequence>
<keyword evidence="2" id="KW-0812">Transmembrane</keyword>
<dbReference type="STRING" id="659014.SAMN04487996_102395"/>
<keyword evidence="1" id="KW-0732">Signal</keyword>
<feature type="domain" description="Polysaccharide export protein N-terminal" evidence="3">
    <location>
        <begin position="121"/>
        <end position="217"/>
    </location>
</feature>
<evidence type="ECO:0000313" key="5">
    <source>
        <dbReference type="Proteomes" id="UP000198748"/>
    </source>
</evidence>
<evidence type="ECO:0000313" key="4">
    <source>
        <dbReference type="EMBL" id="SDD87348.1"/>
    </source>
</evidence>
<evidence type="ECO:0000256" key="1">
    <source>
        <dbReference type="ARBA" id="ARBA00022729"/>
    </source>
</evidence>
<dbReference type="PANTHER" id="PTHR33619:SF3">
    <property type="entry name" value="POLYSACCHARIDE EXPORT PROTEIN GFCE-RELATED"/>
    <property type="match status" value="1"/>
</dbReference>
<gene>
    <name evidence="4" type="ORF">SAMN04487996_102395</name>
</gene>
<dbReference type="InterPro" id="IPR003715">
    <property type="entry name" value="Poly_export_N"/>
</dbReference>
<organism evidence="4 5">
    <name type="scientific">Dyadobacter soli</name>
    <dbReference type="NCBI Taxonomy" id="659014"/>
    <lineage>
        <taxon>Bacteria</taxon>
        <taxon>Pseudomonadati</taxon>
        <taxon>Bacteroidota</taxon>
        <taxon>Cytophagia</taxon>
        <taxon>Cytophagales</taxon>
        <taxon>Spirosomataceae</taxon>
        <taxon>Dyadobacter</taxon>
    </lineage>
</organism>
<name>A0A1G6YAC0_9BACT</name>
<dbReference type="PANTHER" id="PTHR33619">
    <property type="entry name" value="POLYSACCHARIDE EXPORT PROTEIN GFCE-RELATED"/>
    <property type="match status" value="1"/>
</dbReference>
<protein>
    <submittedName>
        <fullName evidence="4">Polysaccharide export outer membrane protein</fullName>
    </submittedName>
</protein>
<dbReference type="Gene3D" id="3.30.1950.10">
    <property type="entry name" value="wza like domain"/>
    <property type="match status" value="1"/>
</dbReference>
<dbReference type="Pfam" id="PF02563">
    <property type="entry name" value="Poly_export"/>
    <property type="match status" value="1"/>
</dbReference>
<feature type="transmembrane region" description="Helical" evidence="2">
    <location>
        <begin position="76"/>
        <end position="93"/>
    </location>
</feature>
<dbReference type="GO" id="GO:0015159">
    <property type="term" value="F:polysaccharide transmembrane transporter activity"/>
    <property type="evidence" value="ECO:0007669"/>
    <property type="project" value="InterPro"/>
</dbReference>
<dbReference type="Gene3D" id="3.10.560.10">
    <property type="entry name" value="Outer membrane lipoprotein wza domain like"/>
    <property type="match status" value="1"/>
</dbReference>
<dbReference type="Proteomes" id="UP000198748">
    <property type="component" value="Unassembled WGS sequence"/>
</dbReference>
<keyword evidence="2" id="KW-0472">Membrane</keyword>
<dbReference type="EMBL" id="FNAN01000002">
    <property type="protein sequence ID" value="SDD87348.1"/>
    <property type="molecule type" value="Genomic_DNA"/>
</dbReference>
<dbReference type="InterPro" id="IPR049712">
    <property type="entry name" value="Poly_export"/>
</dbReference>
<proteinExistence type="predicted"/>
<accession>A0A1G6YAC0</accession>
<dbReference type="AlphaFoldDB" id="A0A1G6YAC0"/>
<keyword evidence="2" id="KW-1133">Transmembrane helix</keyword>
<feature type="transmembrane region" description="Helical" evidence="2">
    <location>
        <begin position="317"/>
        <end position="338"/>
    </location>
</feature>
<keyword evidence="5" id="KW-1185">Reference proteome</keyword>
<evidence type="ECO:0000259" key="3">
    <source>
        <dbReference type="Pfam" id="PF02563"/>
    </source>
</evidence>